<evidence type="ECO:0000313" key="8">
    <source>
        <dbReference type="Proteomes" id="UP000038040"/>
    </source>
</evidence>
<proteinExistence type="inferred from homology"/>
<feature type="domain" description="DNA mismatch repair proteins mutS family" evidence="6">
    <location>
        <begin position="598"/>
        <end position="614"/>
    </location>
</feature>
<dbReference type="InterPro" id="IPR027417">
    <property type="entry name" value="P-loop_NTPase"/>
</dbReference>
<dbReference type="SMART" id="SM00533">
    <property type="entry name" value="MUTSd"/>
    <property type="match status" value="1"/>
</dbReference>
<dbReference type="OrthoDB" id="29596at2759"/>
<accession>A0A0N4UHB4</accession>
<evidence type="ECO:0000259" key="6">
    <source>
        <dbReference type="PROSITE" id="PS00486"/>
    </source>
</evidence>
<dbReference type="SUPFAM" id="SSF48334">
    <property type="entry name" value="DNA repair protein MutS, domain III"/>
    <property type="match status" value="1"/>
</dbReference>
<evidence type="ECO:0000256" key="2">
    <source>
        <dbReference type="ARBA" id="ARBA00022741"/>
    </source>
</evidence>
<dbReference type="InterPro" id="IPR045076">
    <property type="entry name" value="MutS"/>
</dbReference>
<feature type="compositionally biased region" description="Polar residues" evidence="5">
    <location>
        <begin position="804"/>
        <end position="819"/>
    </location>
</feature>
<dbReference type="PANTHER" id="PTHR11361:SF20">
    <property type="entry name" value="MUTS PROTEIN HOMOLOG 5"/>
    <property type="match status" value="1"/>
</dbReference>
<dbReference type="GO" id="GO:0005634">
    <property type="term" value="C:nucleus"/>
    <property type="evidence" value="ECO:0007669"/>
    <property type="project" value="TreeGrafter"/>
</dbReference>
<evidence type="ECO:0000313" key="7">
    <source>
        <dbReference type="EMBL" id="VDN59786.1"/>
    </source>
</evidence>
<dbReference type="Proteomes" id="UP000274756">
    <property type="component" value="Unassembled WGS sequence"/>
</dbReference>
<keyword evidence="2" id="KW-0547">Nucleotide-binding</keyword>
<dbReference type="SUPFAM" id="SSF52540">
    <property type="entry name" value="P-loop containing nucleoside triphosphate hydrolases"/>
    <property type="match status" value="1"/>
</dbReference>
<keyword evidence="3" id="KW-0067">ATP-binding</keyword>
<dbReference type="Gene3D" id="3.40.50.300">
    <property type="entry name" value="P-loop containing nucleotide triphosphate hydrolases"/>
    <property type="match status" value="1"/>
</dbReference>
<evidence type="ECO:0000256" key="3">
    <source>
        <dbReference type="ARBA" id="ARBA00022840"/>
    </source>
</evidence>
<name>A0A0N4UHB4_DRAME</name>
<sequence length="852" mass="96756">MAAKILSIYYKKNKLGCAYYEQKTTTLYLMSDIPEEKEFRHIRSLLHQVSPTLLLTSKNEDVDLLNYLHQHCLSRQVEREDNLNGNHCQENVETKKQKSVPKTGLKRYRNEIEAKNGDDNNDNLSDFSEVICNLHVMPQMAYDYESGKKRIAALFGLGNDDKEEYYLQLAFRIDLASVHMIQALGSLLKYLDAIRLGVEFEDHEVKTPITKERHPSAFKACTYGGTREGLSIFEICNRCRSSPGKNLLKQWFEMPTSNITVLKNRADAVEYFIQDVNFETVEFIRKTLRRIFSLKTCSNMLAITTYIEVHGIKLELIASELEHVDDAIIRITAIMEEMINFEESQIEDRFIVNANIDPNLDRLKKIYANLPQTLTEVANKEAEVLGVDYCSVKYVPMFGFLLGLSNETSLDPTVINDLEFIYEADGYKFMKNRGMRNLDSEVGDIKMEIVDTETAIILQSMVSEYSVSLLHSLRACATLDCLISLALTAREYSWCRPLLVNESVIDIDGSRHPISELFSSTKFVSNPIRSGGLQTKVGIIIFLAHIGSFVPAEQAVIGLFDRIDSRMYVMDCVQDKMSSFTKDISQISVSLQKATSRSLVIIDEFGKGTTNEVGLSLLASSLNYWIRKGKDVCPHVFASTHYHSLYKYLDLRSDILSFYAMEAAEENGELEFSYRFIPGTIDMSFCSYTARKVGIPSTVIERSNQIYEQLKANLAIIPIELVEVESDSSADYYRISECFFEWDIENDCEGFLNYASSLLSVNPLPVRNSAEEQEHADINSENNEKCDTDEYYNEKQKIDREQKSVSSYSLSSGNTPQVSKSHDSILSDVVIKASILKANPNQFLTSFVNPLG</sequence>
<dbReference type="InterPro" id="IPR000432">
    <property type="entry name" value="DNA_mismatch_repair_MutS_C"/>
</dbReference>
<dbReference type="PANTHER" id="PTHR11361">
    <property type="entry name" value="DNA MISMATCH REPAIR PROTEIN MUTS FAMILY MEMBER"/>
    <property type="match status" value="1"/>
</dbReference>
<comment type="similarity">
    <text evidence="1">Belongs to the DNA mismatch repair MutS family.</text>
</comment>
<evidence type="ECO:0000313" key="9">
    <source>
        <dbReference type="Proteomes" id="UP000274756"/>
    </source>
</evidence>
<dbReference type="GO" id="GO:0140664">
    <property type="term" value="F:ATP-dependent DNA damage sensor activity"/>
    <property type="evidence" value="ECO:0007669"/>
    <property type="project" value="InterPro"/>
</dbReference>
<keyword evidence="9" id="KW-1185">Reference proteome</keyword>
<dbReference type="SMART" id="SM00534">
    <property type="entry name" value="MUTSac"/>
    <property type="match status" value="1"/>
</dbReference>
<reference evidence="10" key="1">
    <citation type="submission" date="2016-04" db="UniProtKB">
        <authorList>
            <consortium name="WormBaseParasite"/>
        </authorList>
    </citation>
    <scope>IDENTIFICATION</scope>
</reference>
<gene>
    <name evidence="7" type="ORF">DME_LOCUS9759</name>
</gene>
<dbReference type="STRING" id="318479.A0A0N4UHB4"/>
<dbReference type="GO" id="GO:0051026">
    <property type="term" value="P:chiasma assembly"/>
    <property type="evidence" value="ECO:0007669"/>
    <property type="project" value="TreeGrafter"/>
</dbReference>
<organism evidence="8 10">
    <name type="scientific">Dracunculus medinensis</name>
    <name type="common">Guinea worm</name>
    <dbReference type="NCBI Taxonomy" id="318479"/>
    <lineage>
        <taxon>Eukaryota</taxon>
        <taxon>Metazoa</taxon>
        <taxon>Ecdysozoa</taxon>
        <taxon>Nematoda</taxon>
        <taxon>Chromadorea</taxon>
        <taxon>Rhabditida</taxon>
        <taxon>Spirurina</taxon>
        <taxon>Dracunculoidea</taxon>
        <taxon>Dracunculidae</taxon>
        <taxon>Dracunculus</taxon>
    </lineage>
</organism>
<dbReference type="GO" id="GO:0005524">
    <property type="term" value="F:ATP binding"/>
    <property type="evidence" value="ECO:0007669"/>
    <property type="project" value="UniProtKB-KW"/>
</dbReference>
<dbReference type="WBParaSite" id="DME_0000692701-mRNA-1">
    <property type="protein sequence ID" value="DME_0000692701-mRNA-1"/>
    <property type="gene ID" value="DME_0000692701"/>
</dbReference>
<dbReference type="PROSITE" id="PS00486">
    <property type="entry name" value="DNA_MISMATCH_REPAIR_2"/>
    <property type="match status" value="1"/>
</dbReference>
<dbReference type="Pfam" id="PF05190">
    <property type="entry name" value="MutS_IV"/>
    <property type="match status" value="1"/>
</dbReference>
<dbReference type="AlphaFoldDB" id="A0A0N4UHB4"/>
<evidence type="ECO:0000313" key="10">
    <source>
        <dbReference type="WBParaSite" id="DME_0000692701-mRNA-1"/>
    </source>
</evidence>
<reference evidence="7 9" key="2">
    <citation type="submission" date="2018-11" db="EMBL/GenBank/DDBJ databases">
        <authorList>
            <consortium name="Pathogen Informatics"/>
        </authorList>
    </citation>
    <scope>NUCLEOTIDE SEQUENCE [LARGE SCALE GENOMIC DNA]</scope>
</reference>
<dbReference type="EMBL" id="UYYG01001190">
    <property type="protein sequence ID" value="VDN59786.1"/>
    <property type="molecule type" value="Genomic_DNA"/>
</dbReference>
<dbReference type="GO" id="GO:0030983">
    <property type="term" value="F:mismatched DNA binding"/>
    <property type="evidence" value="ECO:0007669"/>
    <property type="project" value="InterPro"/>
</dbReference>
<dbReference type="InterPro" id="IPR007696">
    <property type="entry name" value="DNA_mismatch_repair_MutS_core"/>
</dbReference>
<dbReference type="Gene3D" id="1.10.1420.10">
    <property type="match status" value="2"/>
</dbReference>
<dbReference type="Pfam" id="PF05192">
    <property type="entry name" value="MutS_III"/>
    <property type="match status" value="1"/>
</dbReference>
<evidence type="ECO:0000256" key="1">
    <source>
        <dbReference type="ARBA" id="ARBA00006271"/>
    </source>
</evidence>
<keyword evidence="4" id="KW-0238">DNA-binding</keyword>
<dbReference type="InterPro" id="IPR036187">
    <property type="entry name" value="DNA_mismatch_repair_MutS_sf"/>
</dbReference>
<dbReference type="Proteomes" id="UP000038040">
    <property type="component" value="Unplaced"/>
</dbReference>
<evidence type="ECO:0000256" key="4">
    <source>
        <dbReference type="ARBA" id="ARBA00023125"/>
    </source>
</evidence>
<protein>
    <submittedName>
        <fullName evidence="10">DNA_MISMATCH_REPAIR_2 domain-containing protein</fullName>
    </submittedName>
</protein>
<dbReference type="InterPro" id="IPR007861">
    <property type="entry name" value="DNA_mismatch_repair_MutS_clamp"/>
</dbReference>
<dbReference type="Pfam" id="PF00488">
    <property type="entry name" value="MutS_V"/>
    <property type="match status" value="1"/>
</dbReference>
<dbReference type="GO" id="GO:0006298">
    <property type="term" value="P:mismatch repair"/>
    <property type="evidence" value="ECO:0007669"/>
    <property type="project" value="InterPro"/>
</dbReference>
<evidence type="ECO:0000256" key="5">
    <source>
        <dbReference type="SAM" id="MobiDB-lite"/>
    </source>
</evidence>
<feature type="region of interest" description="Disordered" evidence="5">
    <location>
        <begin position="799"/>
        <end position="820"/>
    </location>
</feature>